<accession>A0ACA9QD62</accession>
<evidence type="ECO:0000313" key="1">
    <source>
        <dbReference type="EMBL" id="CAG8746407.1"/>
    </source>
</evidence>
<protein>
    <submittedName>
        <fullName evidence="1">18139_t:CDS:1</fullName>
    </submittedName>
</protein>
<evidence type="ECO:0000313" key="2">
    <source>
        <dbReference type="Proteomes" id="UP000789366"/>
    </source>
</evidence>
<comment type="caution">
    <text evidence="1">The sequence shown here is derived from an EMBL/GenBank/DDBJ whole genome shotgun (WGS) entry which is preliminary data.</text>
</comment>
<sequence length="57" mass="6986">NNITNSEDNYWKNFFDNNKDELKLFDEDEDESENEFELNLNLENNNYNNDDNDELFD</sequence>
<gene>
    <name evidence="1" type="ORF">SPELUC_LOCUS14165</name>
</gene>
<organism evidence="1 2">
    <name type="scientific">Cetraspora pellucida</name>
    <dbReference type="NCBI Taxonomy" id="1433469"/>
    <lineage>
        <taxon>Eukaryota</taxon>
        <taxon>Fungi</taxon>
        <taxon>Fungi incertae sedis</taxon>
        <taxon>Mucoromycota</taxon>
        <taxon>Glomeromycotina</taxon>
        <taxon>Glomeromycetes</taxon>
        <taxon>Diversisporales</taxon>
        <taxon>Gigasporaceae</taxon>
        <taxon>Cetraspora</taxon>
    </lineage>
</organism>
<dbReference type="EMBL" id="CAJVPW010040513">
    <property type="protein sequence ID" value="CAG8746407.1"/>
    <property type="molecule type" value="Genomic_DNA"/>
</dbReference>
<dbReference type="Proteomes" id="UP000789366">
    <property type="component" value="Unassembled WGS sequence"/>
</dbReference>
<name>A0ACA9QD62_9GLOM</name>
<reference evidence="1" key="1">
    <citation type="submission" date="2021-06" db="EMBL/GenBank/DDBJ databases">
        <authorList>
            <person name="Kallberg Y."/>
            <person name="Tangrot J."/>
            <person name="Rosling A."/>
        </authorList>
    </citation>
    <scope>NUCLEOTIDE SEQUENCE</scope>
    <source>
        <strain evidence="1">28 12/20/2015</strain>
    </source>
</reference>
<proteinExistence type="predicted"/>
<keyword evidence="2" id="KW-1185">Reference proteome</keyword>
<feature type="non-terminal residue" evidence="1">
    <location>
        <position position="1"/>
    </location>
</feature>